<sequence length="173" mass="20233">MRSVKHGRKKSVRYRYNISSAKRQNKKLKKLRKFKGCQPIENAWQKQMTTRQNLASMGLAYDPNEAIEIDGDEKRLKTGRLKKSTKCSTTNVLLELEQIAIDETTESDKQKKRQRQKATLHPNDTDVCKKLLSKHGENYEAMARDSLNIWQDTPRQLERKIGIYKKNLNDENI</sequence>
<dbReference type="AlphaFoldDB" id="A0A6V7UYG8"/>
<dbReference type="InterPro" id="IPR019002">
    <property type="entry name" value="Ribosome_biogenesis_Nop16"/>
</dbReference>
<organism evidence="5 6">
    <name type="scientific">Meloidogyne enterolobii</name>
    <name type="common">Root-knot nematode worm</name>
    <name type="synonym">Meloidogyne mayaguensis</name>
    <dbReference type="NCBI Taxonomy" id="390850"/>
    <lineage>
        <taxon>Eukaryota</taxon>
        <taxon>Metazoa</taxon>
        <taxon>Ecdysozoa</taxon>
        <taxon>Nematoda</taxon>
        <taxon>Chromadorea</taxon>
        <taxon>Rhabditida</taxon>
        <taxon>Tylenchina</taxon>
        <taxon>Tylenchomorpha</taxon>
        <taxon>Tylenchoidea</taxon>
        <taxon>Meloidogynidae</taxon>
        <taxon>Meloidogyninae</taxon>
        <taxon>Meloidogyne</taxon>
    </lineage>
</organism>
<dbReference type="GO" id="GO:0042273">
    <property type="term" value="P:ribosomal large subunit biogenesis"/>
    <property type="evidence" value="ECO:0007669"/>
    <property type="project" value="TreeGrafter"/>
</dbReference>
<proteinExistence type="inferred from homology"/>
<protein>
    <recommendedName>
        <fullName evidence="3">Nucleolar protein 16</fullName>
    </recommendedName>
</protein>
<evidence type="ECO:0000256" key="2">
    <source>
        <dbReference type="ARBA" id="ARBA00008479"/>
    </source>
</evidence>
<dbReference type="PANTHER" id="PTHR13243">
    <property type="entry name" value="HSPC111 PROTEIN-RELATED"/>
    <property type="match status" value="1"/>
</dbReference>
<dbReference type="PANTHER" id="PTHR13243:SF1">
    <property type="entry name" value="NUCLEOLAR PROTEIN 16"/>
    <property type="match status" value="1"/>
</dbReference>
<dbReference type="Pfam" id="PF09420">
    <property type="entry name" value="Nop16"/>
    <property type="match status" value="1"/>
</dbReference>
<evidence type="ECO:0000256" key="1">
    <source>
        <dbReference type="ARBA" id="ARBA00004604"/>
    </source>
</evidence>
<dbReference type="GO" id="GO:0005730">
    <property type="term" value="C:nucleolus"/>
    <property type="evidence" value="ECO:0007669"/>
    <property type="project" value="UniProtKB-SubCell"/>
</dbReference>
<comment type="similarity">
    <text evidence="2">Belongs to the NOP16 family.</text>
</comment>
<comment type="caution">
    <text evidence="5">The sequence shown here is derived from an EMBL/GenBank/DDBJ whole genome shotgun (WGS) entry which is preliminary data.</text>
</comment>
<dbReference type="EMBL" id="CAJEWN010000130">
    <property type="protein sequence ID" value="CAD2167692.1"/>
    <property type="molecule type" value="Genomic_DNA"/>
</dbReference>
<accession>A0A6V7UYG8</accession>
<evidence type="ECO:0000256" key="4">
    <source>
        <dbReference type="ARBA" id="ARBA00023242"/>
    </source>
</evidence>
<keyword evidence="4" id="KW-0539">Nucleus</keyword>
<dbReference type="Proteomes" id="UP000580250">
    <property type="component" value="Unassembled WGS sequence"/>
</dbReference>
<gene>
    <name evidence="5" type="ORF">MENT_LOCUS18994</name>
</gene>
<name>A0A6V7UYG8_MELEN</name>
<evidence type="ECO:0000256" key="3">
    <source>
        <dbReference type="ARBA" id="ARBA00015522"/>
    </source>
</evidence>
<dbReference type="OrthoDB" id="285729at2759"/>
<comment type="subcellular location">
    <subcellularLocation>
        <location evidence="1">Nucleus</location>
        <location evidence="1">Nucleolus</location>
    </subcellularLocation>
</comment>
<evidence type="ECO:0000313" key="6">
    <source>
        <dbReference type="Proteomes" id="UP000580250"/>
    </source>
</evidence>
<reference evidence="5 6" key="1">
    <citation type="submission" date="2020-08" db="EMBL/GenBank/DDBJ databases">
        <authorList>
            <person name="Koutsovoulos G."/>
            <person name="Danchin GJ E."/>
        </authorList>
    </citation>
    <scope>NUCLEOTIDE SEQUENCE [LARGE SCALE GENOMIC DNA]</scope>
</reference>
<evidence type="ECO:0000313" key="5">
    <source>
        <dbReference type="EMBL" id="CAD2167692.1"/>
    </source>
</evidence>